<dbReference type="InterPro" id="IPR000795">
    <property type="entry name" value="T_Tr_GTP-bd_dom"/>
</dbReference>
<dbReference type="GO" id="GO:0003924">
    <property type="term" value="F:GTPase activity"/>
    <property type="evidence" value="ECO:0007669"/>
    <property type="project" value="InterPro"/>
</dbReference>
<dbReference type="NCBIfam" id="TIGR00487">
    <property type="entry name" value="IF-2"/>
    <property type="match status" value="1"/>
</dbReference>
<comment type="similarity">
    <text evidence="1">Belongs to the TRAFAC class translation factor GTPase superfamily. Classic translation factor GTPase family. IF-2 subfamily.</text>
</comment>
<keyword evidence="4" id="KW-0648">Protein biosynthesis</keyword>
<keyword evidence="5" id="KW-0342">GTP-binding</keyword>
<gene>
    <name evidence="9" type="ORF">AFUS01_LOCUS24611</name>
</gene>
<keyword evidence="7" id="KW-0175">Coiled coil</keyword>
<evidence type="ECO:0000256" key="1">
    <source>
        <dbReference type="ARBA" id="ARBA00007733"/>
    </source>
</evidence>
<dbReference type="GO" id="GO:0005525">
    <property type="term" value="F:GTP binding"/>
    <property type="evidence" value="ECO:0007669"/>
    <property type="project" value="UniProtKB-KW"/>
</dbReference>
<dbReference type="CDD" id="cd03702">
    <property type="entry name" value="IF2_mtIF2_II"/>
    <property type="match status" value="1"/>
</dbReference>
<dbReference type="NCBIfam" id="TIGR00231">
    <property type="entry name" value="small_GTP"/>
    <property type="match status" value="1"/>
</dbReference>
<comment type="function">
    <text evidence="6">One of the essential components for the initiation of protein synthesis. Protects formylmethionyl-tRNA from spontaneous hydrolysis and promotes its binding to the 30S ribosomal subunits. Also involved in the hydrolysis of GTP during the formation of the 70S ribosomal complex.</text>
</comment>
<proteinExistence type="inferred from homology"/>
<dbReference type="GO" id="GO:0003743">
    <property type="term" value="F:translation initiation factor activity"/>
    <property type="evidence" value="ECO:0007669"/>
    <property type="project" value="UniProtKB-KW"/>
</dbReference>
<dbReference type="Pfam" id="PF22042">
    <property type="entry name" value="EF-G_D2"/>
    <property type="match status" value="1"/>
</dbReference>
<organism evidence="9 10">
    <name type="scientific">Allacma fusca</name>
    <dbReference type="NCBI Taxonomy" id="39272"/>
    <lineage>
        <taxon>Eukaryota</taxon>
        <taxon>Metazoa</taxon>
        <taxon>Ecdysozoa</taxon>
        <taxon>Arthropoda</taxon>
        <taxon>Hexapoda</taxon>
        <taxon>Collembola</taxon>
        <taxon>Symphypleona</taxon>
        <taxon>Sminthuridae</taxon>
        <taxon>Allacma</taxon>
    </lineage>
</organism>
<dbReference type="EMBL" id="CAJVCH010309086">
    <property type="protein sequence ID" value="CAG7786026.1"/>
    <property type="molecule type" value="Genomic_DNA"/>
</dbReference>
<dbReference type="Pfam" id="PF11987">
    <property type="entry name" value="IF-2"/>
    <property type="match status" value="1"/>
</dbReference>
<dbReference type="FunFam" id="3.40.50.10050:FF:000001">
    <property type="entry name" value="Translation initiation factor IF-2"/>
    <property type="match status" value="1"/>
</dbReference>
<evidence type="ECO:0000256" key="4">
    <source>
        <dbReference type="ARBA" id="ARBA00022917"/>
    </source>
</evidence>
<dbReference type="InterPro" id="IPR053905">
    <property type="entry name" value="EF-G-like_DII"/>
</dbReference>
<reference evidence="9" key="1">
    <citation type="submission" date="2021-06" db="EMBL/GenBank/DDBJ databases">
        <authorList>
            <person name="Hodson N. C."/>
            <person name="Mongue J. A."/>
            <person name="Jaron S. K."/>
        </authorList>
    </citation>
    <scope>NUCLEOTIDE SEQUENCE</scope>
</reference>
<keyword evidence="2" id="KW-0396">Initiation factor</keyword>
<evidence type="ECO:0000256" key="3">
    <source>
        <dbReference type="ARBA" id="ARBA00022741"/>
    </source>
</evidence>
<evidence type="ECO:0000256" key="6">
    <source>
        <dbReference type="ARBA" id="ARBA00025162"/>
    </source>
</evidence>
<sequence length="1293" mass="144938">MENIGLEAVLKSEGHEDFVEYFIFPQSSGSYVKPEEILMEFTAAIQCLTEEYIWQKDTLKIQLVKLDEIDEEENLGDKGNVICLHGTTRFGDNIEDEWFITWVLLQLTRKFPGCVIRIVDNDGEFLLIEAAEDLPEWATSDSSCRKRVYLHDGSFHLIPKSVPIAKNGGLKGSPSMIKAVEVVRDDPIATLVSDHVQKCIKTRVGNYPEKMFSELQRANLILPPKLATILNQCPSLIAPAVNAFYFRDPAELKEARLMKTFKPRDGLVKSRVQFTKCLYAMLSKQDFRPDSKCGWNFPRPTSKDFKAHSLGAKLTTGFEILLSSSCNSEDAHSKSDDIDCSKEYLSYLQSLKKFGYFQDYLEGSKPYRELVGRAKNFFRQNISRKNGEDHSSDVTLESLRNLLKSVKVDLENLQREAENLPQDDDDAWMDINMEGLETILQKQFKINQATSSSVNPQDIPNKLKEFMSKVAEVEGVDLPSTSKRGSTKIPSEMPTSPCGAMDPIDFHAEDFVTAMDKLLIDLGKPDGDWDESEDDDSYSDEEGMKDIFNKHDFKKNSKLYELMNQMDKELSVTDVGKTFQAQPAAQNSEEFDDVESFEPVDIDINALTNMLKSFQNQELPTGPSTNLLQSVCFDMSKAAKGAESKLSAKSKNEGHDASNDLENNFRCRRIQDISTSCTLWRKRKEAVADETVKRKIGPVVIPVWKNISITELAKELNRSVDDIFEVMLYVPNTDSYDKPSSKIDDAQVIRDIVKRLGYRSTFVAPPSSELKSNVHVVENKDIESMPVRASELAPRPPVVTIMGHVDHGKTTLLDSLRNSNIVASEAGGITQAIGAFQVKLGDRLVTFIDTPGHAAFSAMRNRGAQATDIVVLVVAADDGVMDQTRESISMAKDAKVPVIVAINKIDKGDADIERTKNMLLQEGIQLEDFGGDVMSVPVSALKSTNLTALVETIVTQAELMSLQAEKKGMIEGVILESSIDQGRGRISSGLVRRGMLRKGAILVAGTAWAKVRNIFNENGQVILQAGPSTPVEIIGWRDLPSAGDSIFEVESERRAKEVVDYRKFQEMTKKQQDDAPAIEERFNEWNKEYQSKLEYKRKMGYHHIRREGPREKEIKEDTSGIPQLNLVIKGDVDGSVESLLDVIESYDCQNQCRVEVVHYGVGEVTEYDVKLAESFKAHIYGFNVSMPEKLESQCIRAGVEFRKSKIIYRLVEALKKDIESLLPSIPIEESLGVANVLQVFMVTEGKRKIPVAGSRCVKGTLRKDGKFKLVRGEENEVLYDGSVNSIRHLKNEQ</sequence>
<evidence type="ECO:0000259" key="8">
    <source>
        <dbReference type="PROSITE" id="PS51722"/>
    </source>
</evidence>
<accession>A0A8J2P2Y6</accession>
<dbReference type="InterPro" id="IPR000178">
    <property type="entry name" value="TF_IF2_bacterial-like"/>
</dbReference>
<evidence type="ECO:0000256" key="5">
    <source>
        <dbReference type="ARBA" id="ARBA00023134"/>
    </source>
</evidence>
<dbReference type="PANTHER" id="PTHR13060">
    <property type="entry name" value="SGT1 PROTEIN HSGT1 SUPPRESSOR OF GCR2"/>
    <property type="match status" value="1"/>
</dbReference>
<evidence type="ECO:0000313" key="10">
    <source>
        <dbReference type="Proteomes" id="UP000708208"/>
    </source>
</evidence>
<dbReference type="InterPro" id="IPR044145">
    <property type="entry name" value="IF2_II"/>
</dbReference>
<keyword evidence="10" id="KW-1185">Reference proteome</keyword>
<dbReference type="Pfam" id="PF07093">
    <property type="entry name" value="SGT1"/>
    <property type="match status" value="1"/>
</dbReference>
<dbReference type="GO" id="GO:0005634">
    <property type="term" value="C:nucleus"/>
    <property type="evidence" value="ECO:0007669"/>
    <property type="project" value="TreeGrafter"/>
</dbReference>
<dbReference type="Pfam" id="PF00009">
    <property type="entry name" value="GTP_EFTU"/>
    <property type="match status" value="1"/>
</dbReference>
<dbReference type="InterPro" id="IPR005225">
    <property type="entry name" value="Small_GTP-bd"/>
</dbReference>
<comment type="caution">
    <text evidence="9">The sequence shown here is derived from an EMBL/GenBank/DDBJ whole genome shotgun (WGS) entry which is preliminary data.</text>
</comment>
<evidence type="ECO:0000313" key="9">
    <source>
        <dbReference type="EMBL" id="CAG7786026.1"/>
    </source>
</evidence>
<dbReference type="PANTHER" id="PTHR13060:SF0">
    <property type="entry name" value="PROTEIN ECDYSONELESS HOMOLOG"/>
    <property type="match status" value="1"/>
</dbReference>
<evidence type="ECO:0000256" key="7">
    <source>
        <dbReference type="SAM" id="Coils"/>
    </source>
</evidence>
<name>A0A8J2P2Y6_9HEXA</name>
<feature type="domain" description="Tr-type G" evidence="8">
    <location>
        <begin position="794"/>
        <end position="963"/>
    </location>
</feature>
<dbReference type="PROSITE" id="PS51722">
    <property type="entry name" value="G_TR_2"/>
    <property type="match status" value="1"/>
</dbReference>
<feature type="coiled-coil region" evidence="7">
    <location>
        <begin position="396"/>
        <end position="423"/>
    </location>
</feature>
<dbReference type="FunFam" id="2.40.30.10:FF:000007">
    <property type="entry name" value="Translation initiation factor IF-2"/>
    <property type="match status" value="1"/>
</dbReference>
<dbReference type="CDD" id="cd01887">
    <property type="entry name" value="IF2_eIF5B"/>
    <property type="match status" value="1"/>
</dbReference>
<dbReference type="InterPro" id="IPR010770">
    <property type="entry name" value="Ecd"/>
</dbReference>
<keyword evidence="3" id="KW-0547">Nucleotide-binding</keyword>
<evidence type="ECO:0000256" key="2">
    <source>
        <dbReference type="ARBA" id="ARBA00022540"/>
    </source>
</evidence>
<dbReference type="OrthoDB" id="361630at2759"/>
<dbReference type="Proteomes" id="UP000708208">
    <property type="component" value="Unassembled WGS sequence"/>
</dbReference>
<protein>
    <recommendedName>
        <fullName evidence="8">Tr-type G domain-containing protein</fullName>
    </recommendedName>
</protein>
<dbReference type="InterPro" id="IPR023115">
    <property type="entry name" value="TIF_IF2_dom3"/>
</dbReference>
<dbReference type="FunFam" id="3.40.50.300:FF:000019">
    <property type="entry name" value="Translation initiation factor IF-2"/>
    <property type="match status" value="1"/>
</dbReference>